<dbReference type="OrthoDB" id="9788260at2"/>
<dbReference type="InterPro" id="IPR051044">
    <property type="entry name" value="MAG_DAG_Lipase"/>
</dbReference>
<dbReference type="InterPro" id="IPR029058">
    <property type="entry name" value="AB_hydrolase_fold"/>
</dbReference>
<dbReference type="Proteomes" id="UP000295673">
    <property type="component" value="Unassembled WGS sequence"/>
</dbReference>
<proteinExistence type="predicted"/>
<gene>
    <name evidence="2" type="ORF">BXY66_2134</name>
</gene>
<dbReference type="Gene3D" id="3.40.50.1820">
    <property type="entry name" value="alpha/beta hydrolase"/>
    <property type="match status" value="1"/>
</dbReference>
<evidence type="ECO:0000313" key="2">
    <source>
        <dbReference type="EMBL" id="TCL10066.1"/>
    </source>
</evidence>
<comment type="caution">
    <text evidence="2">The sequence shown here is derived from an EMBL/GenBank/DDBJ whole genome shotgun (WGS) entry which is preliminary data.</text>
</comment>
<sequence length="312" mass="34768">MALDSAPFHHDVAEGPEARAYWLKTSDDVRIRVAHWPKNNSRGTVFMFPGRTEYVEKYGRAAGEFAALGYETLGIDWRGQGLADRLIDNPRAGYVVDFPDYQKDIAAFLEAAEELNLPKPWFLVAHSMGGCIGLRAVMEKLPVNGVVFSGPMWGIMMSAAVKPGAWALMRLASTFGFAENFAPTTGAETYVVQQDFDENTLTNDRDMYEYMRKQVTTYPGLALGGPSLHWLREAIAECKLLNSKPSPDLPCLTFMGDNEAIVTQRNVYERMGRWGNGQLEIILGGQHEVLMEGPDVRAKVFAQIGDFFDANR</sequence>
<dbReference type="InterPro" id="IPR022742">
    <property type="entry name" value="Hydrolase_4"/>
</dbReference>
<protein>
    <submittedName>
        <fullName evidence="2">Lysophospholipase</fullName>
    </submittedName>
</protein>
<dbReference type="SUPFAM" id="SSF53474">
    <property type="entry name" value="alpha/beta-Hydrolases"/>
    <property type="match status" value="1"/>
</dbReference>
<dbReference type="EMBL" id="SMGR01000001">
    <property type="protein sequence ID" value="TCL10066.1"/>
    <property type="molecule type" value="Genomic_DNA"/>
</dbReference>
<evidence type="ECO:0000313" key="3">
    <source>
        <dbReference type="Proteomes" id="UP000295673"/>
    </source>
</evidence>
<reference evidence="2 3" key="1">
    <citation type="submission" date="2019-03" db="EMBL/GenBank/DDBJ databases">
        <title>Genomic Encyclopedia of Archaeal and Bacterial Type Strains, Phase II (KMG-II): from individual species to whole genera.</title>
        <authorList>
            <person name="Goeker M."/>
        </authorList>
    </citation>
    <scope>NUCLEOTIDE SEQUENCE [LARGE SCALE GENOMIC DNA]</scope>
    <source>
        <strain evidence="2 3">DSM 26433</strain>
    </source>
</reference>
<dbReference type="AlphaFoldDB" id="A0A4R1NNL0"/>
<organism evidence="2 3">
    <name type="scientific">Shimia isoporae</name>
    <dbReference type="NCBI Taxonomy" id="647720"/>
    <lineage>
        <taxon>Bacteria</taxon>
        <taxon>Pseudomonadati</taxon>
        <taxon>Pseudomonadota</taxon>
        <taxon>Alphaproteobacteria</taxon>
        <taxon>Rhodobacterales</taxon>
        <taxon>Roseobacteraceae</taxon>
    </lineage>
</organism>
<dbReference type="Pfam" id="PF12146">
    <property type="entry name" value="Hydrolase_4"/>
    <property type="match status" value="1"/>
</dbReference>
<name>A0A4R1NNL0_9RHOB</name>
<dbReference type="RefSeq" id="WP_132860043.1">
    <property type="nucleotide sequence ID" value="NZ_SMGR01000001.1"/>
</dbReference>
<evidence type="ECO:0000259" key="1">
    <source>
        <dbReference type="Pfam" id="PF12146"/>
    </source>
</evidence>
<accession>A0A4R1NNL0</accession>
<keyword evidence="3" id="KW-1185">Reference proteome</keyword>
<dbReference type="PANTHER" id="PTHR11614">
    <property type="entry name" value="PHOSPHOLIPASE-RELATED"/>
    <property type="match status" value="1"/>
</dbReference>
<feature type="domain" description="Serine aminopeptidase S33" evidence="1">
    <location>
        <begin position="40"/>
        <end position="292"/>
    </location>
</feature>